<evidence type="ECO:0000313" key="7">
    <source>
        <dbReference type="EMBL" id="MBO8474015.1"/>
    </source>
</evidence>
<evidence type="ECO:0000256" key="3">
    <source>
        <dbReference type="ARBA" id="ARBA00022692"/>
    </source>
</evidence>
<feature type="transmembrane region" description="Helical" evidence="6">
    <location>
        <begin position="386"/>
        <end position="414"/>
    </location>
</feature>
<feature type="transmembrane region" description="Helical" evidence="6">
    <location>
        <begin position="86"/>
        <end position="110"/>
    </location>
</feature>
<keyword evidence="2" id="KW-1003">Cell membrane</keyword>
<feature type="transmembrane region" description="Helical" evidence="6">
    <location>
        <begin position="184"/>
        <end position="206"/>
    </location>
</feature>
<evidence type="ECO:0000313" key="8">
    <source>
        <dbReference type="Proteomes" id="UP000823757"/>
    </source>
</evidence>
<protein>
    <submittedName>
        <fullName evidence="7">Oligosaccharide flippase family protein</fullName>
    </submittedName>
</protein>
<keyword evidence="4 6" id="KW-1133">Transmembrane helix</keyword>
<feature type="transmembrane region" description="Helical" evidence="6">
    <location>
        <begin position="12"/>
        <end position="34"/>
    </location>
</feature>
<comment type="caution">
    <text evidence="7">The sequence shown here is derived from an EMBL/GenBank/DDBJ whole genome shotgun (WGS) entry which is preliminary data.</text>
</comment>
<feature type="transmembrane region" description="Helical" evidence="6">
    <location>
        <begin position="122"/>
        <end position="141"/>
    </location>
</feature>
<organism evidence="7 8">
    <name type="scientific">Candidatus Cryptobacteroides faecigallinarum</name>
    <dbReference type="NCBI Taxonomy" id="2840763"/>
    <lineage>
        <taxon>Bacteria</taxon>
        <taxon>Pseudomonadati</taxon>
        <taxon>Bacteroidota</taxon>
        <taxon>Bacteroidia</taxon>
        <taxon>Bacteroidales</taxon>
        <taxon>Candidatus Cryptobacteroides</taxon>
    </lineage>
</organism>
<name>A0A9D9IKU3_9BACT</name>
<feature type="transmembrane region" description="Helical" evidence="6">
    <location>
        <begin position="255"/>
        <end position="276"/>
    </location>
</feature>
<feature type="transmembrane region" description="Helical" evidence="6">
    <location>
        <begin position="297"/>
        <end position="318"/>
    </location>
</feature>
<evidence type="ECO:0000256" key="6">
    <source>
        <dbReference type="SAM" id="Phobius"/>
    </source>
</evidence>
<sequence>MKKDRLVAYGRSVGTYFAASLIPMLLMALVNPLIALNMSPEDYAVYGYYNSFTALITPVIVFYMLHYYTKRYYEVSEAERLQLRAMLFKALIFFSFAVSVLCLVLLAAYIRIFNSDSEFPTFPYLALMVFAVPLSGIYKLEQTEYRMSRNSGGFFRLTVAAGVILTVTNLVFVVIAKWGAAGKLLAPLVANLLVFIYLVVRHRGLFAVRCSFSDFRKVLTFCLPLAAGAALGYFFNGYDRTYLEGVGDVTEYGYYIVGAQIAGYLTVLSTAVTSTFQPDIYEAIAKNDRRALWRSCIMQIGLIAVTVAVFIIFCPLIIKLLTAGRYVDSTIYARIVSVSVVTSAIYYVINNYTIAKGYPRIYLYTTIIGSAATVAAYPPVVGQFGFVGGAVMVGMSFVMLAAVNLAFLAIASFVRRHGRTGRHDK</sequence>
<dbReference type="PANTHER" id="PTHR30250">
    <property type="entry name" value="PST FAMILY PREDICTED COLANIC ACID TRANSPORTER"/>
    <property type="match status" value="1"/>
</dbReference>
<keyword evidence="3 6" id="KW-0812">Transmembrane</keyword>
<dbReference type="InterPro" id="IPR050833">
    <property type="entry name" value="Poly_Biosynth_Transport"/>
</dbReference>
<evidence type="ECO:0000256" key="1">
    <source>
        <dbReference type="ARBA" id="ARBA00004651"/>
    </source>
</evidence>
<feature type="transmembrane region" description="Helical" evidence="6">
    <location>
        <begin position="153"/>
        <end position="178"/>
    </location>
</feature>
<feature type="transmembrane region" description="Helical" evidence="6">
    <location>
        <begin position="330"/>
        <end position="349"/>
    </location>
</feature>
<reference evidence="7" key="1">
    <citation type="submission" date="2020-10" db="EMBL/GenBank/DDBJ databases">
        <authorList>
            <person name="Gilroy R."/>
        </authorList>
    </citation>
    <scope>NUCLEOTIDE SEQUENCE</scope>
    <source>
        <strain evidence="7">B1-13419</strain>
    </source>
</reference>
<keyword evidence="5 6" id="KW-0472">Membrane</keyword>
<dbReference type="PANTHER" id="PTHR30250:SF11">
    <property type="entry name" value="O-ANTIGEN TRANSPORTER-RELATED"/>
    <property type="match status" value="1"/>
</dbReference>
<dbReference type="GO" id="GO:0005886">
    <property type="term" value="C:plasma membrane"/>
    <property type="evidence" value="ECO:0007669"/>
    <property type="project" value="UniProtKB-SubCell"/>
</dbReference>
<evidence type="ECO:0000256" key="4">
    <source>
        <dbReference type="ARBA" id="ARBA00022989"/>
    </source>
</evidence>
<comment type="subcellular location">
    <subcellularLocation>
        <location evidence="1">Cell membrane</location>
        <topology evidence="1">Multi-pass membrane protein</topology>
    </subcellularLocation>
</comment>
<reference evidence="7" key="2">
    <citation type="journal article" date="2021" name="PeerJ">
        <title>Extensive microbial diversity within the chicken gut microbiome revealed by metagenomics and culture.</title>
        <authorList>
            <person name="Gilroy R."/>
            <person name="Ravi A."/>
            <person name="Getino M."/>
            <person name="Pursley I."/>
            <person name="Horton D.L."/>
            <person name="Alikhan N.F."/>
            <person name="Baker D."/>
            <person name="Gharbi K."/>
            <person name="Hall N."/>
            <person name="Watson M."/>
            <person name="Adriaenssens E.M."/>
            <person name="Foster-Nyarko E."/>
            <person name="Jarju S."/>
            <person name="Secka A."/>
            <person name="Antonio M."/>
            <person name="Oren A."/>
            <person name="Chaudhuri R.R."/>
            <person name="La Ragione R."/>
            <person name="Hildebrand F."/>
            <person name="Pallen M.J."/>
        </authorList>
    </citation>
    <scope>NUCLEOTIDE SEQUENCE</scope>
    <source>
        <strain evidence="7">B1-13419</strain>
    </source>
</reference>
<evidence type="ECO:0000256" key="5">
    <source>
        <dbReference type="ARBA" id="ARBA00023136"/>
    </source>
</evidence>
<accession>A0A9D9IKU3</accession>
<feature type="transmembrane region" description="Helical" evidence="6">
    <location>
        <begin position="46"/>
        <end position="65"/>
    </location>
</feature>
<gene>
    <name evidence="7" type="ORF">IAB91_01815</name>
</gene>
<evidence type="ECO:0000256" key="2">
    <source>
        <dbReference type="ARBA" id="ARBA00022475"/>
    </source>
</evidence>
<dbReference type="Proteomes" id="UP000823757">
    <property type="component" value="Unassembled WGS sequence"/>
</dbReference>
<feature type="transmembrane region" description="Helical" evidence="6">
    <location>
        <begin position="218"/>
        <end position="235"/>
    </location>
</feature>
<feature type="transmembrane region" description="Helical" evidence="6">
    <location>
        <begin position="361"/>
        <end position="380"/>
    </location>
</feature>
<dbReference type="Pfam" id="PF13440">
    <property type="entry name" value="Polysacc_synt_3"/>
    <property type="match status" value="1"/>
</dbReference>
<dbReference type="EMBL" id="JADIMD010000023">
    <property type="protein sequence ID" value="MBO8474015.1"/>
    <property type="molecule type" value="Genomic_DNA"/>
</dbReference>
<proteinExistence type="predicted"/>
<dbReference type="AlphaFoldDB" id="A0A9D9IKU3"/>